<feature type="transmembrane region" description="Helical" evidence="8">
    <location>
        <begin position="113"/>
        <end position="129"/>
    </location>
</feature>
<feature type="transmembrane region" description="Helical" evidence="8">
    <location>
        <begin position="161"/>
        <end position="187"/>
    </location>
</feature>
<dbReference type="Proteomes" id="UP000322165">
    <property type="component" value="Unassembled WGS sequence"/>
</dbReference>
<evidence type="ECO:0000313" key="11">
    <source>
        <dbReference type="Proteomes" id="UP000322165"/>
    </source>
</evidence>
<dbReference type="AlphaFoldDB" id="A0A5B2ZBH5"/>
<comment type="subcellular location">
    <subcellularLocation>
        <location evidence="1">Cell membrane</location>
        <topology evidence="1">Multi-pass membrane protein</topology>
    </subcellularLocation>
</comment>
<keyword evidence="4 10" id="KW-0808">Transferase</keyword>
<dbReference type="GO" id="GO:0009103">
    <property type="term" value="P:lipopolysaccharide biosynthetic process"/>
    <property type="evidence" value="ECO:0007669"/>
    <property type="project" value="TreeGrafter"/>
</dbReference>
<name>A0A5B2ZBH5_9GAMM</name>
<gene>
    <name evidence="10" type="ORF">F0415_07970</name>
</gene>
<comment type="caution">
    <text evidence="10">The sequence shown here is derived from an EMBL/GenBank/DDBJ whole genome shotgun (WGS) entry which is preliminary data.</text>
</comment>
<feature type="transmembrane region" description="Helical" evidence="8">
    <location>
        <begin position="267"/>
        <end position="289"/>
    </location>
</feature>
<feature type="transmembrane region" description="Helical" evidence="8">
    <location>
        <begin position="208"/>
        <end position="235"/>
    </location>
</feature>
<feature type="transmembrane region" description="Helical" evidence="8">
    <location>
        <begin position="301"/>
        <end position="320"/>
    </location>
</feature>
<dbReference type="Pfam" id="PF13231">
    <property type="entry name" value="PMT_2"/>
    <property type="match status" value="1"/>
</dbReference>
<evidence type="ECO:0000256" key="3">
    <source>
        <dbReference type="ARBA" id="ARBA00022676"/>
    </source>
</evidence>
<feature type="transmembrane region" description="Helical" evidence="8">
    <location>
        <begin position="423"/>
        <end position="444"/>
    </location>
</feature>
<keyword evidence="6 8" id="KW-1133">Transmembrane helix</keyword>
<proteinExistence type="predicted"/>
<reference evidence="10 11" key="1">
    <citation type="submission" date="2019-09" db="EMBL/GenBank/DDBJ databases">
        <title>Arenimonas chukotkensis sp. nov., a bacterium isolated from Chukotka hot spring, Arctic region, Russia.</title>
        <authorList>
            <person name="Zayulina K.S."/>
            <person name="Prokofeva M.I."/>
            <person name="Elcheninov A.G."/>
            <person name="Novikov A."/>
            <person name="Kochetkova T.V."/>
            <person name="Kublanov I.V."/>
        </authorList>
    </citation>
    <scope>NUCLEOTIDE SEQUENCE [LARGE SCALE GENOMIC DNA]</scope>
    <source>
        <strain evidence="10 11">3729k</strain>
    </source>
</reference>
<evidence type="ECO:0000256" key="8">
    <source>
        <dbReference type="SAM" id="Phobius"/>
    </source>
</evidence>
<dbReference type="GO" id="GO:0005886">
    <property type="term" value="C:plasma membrane"/>
    <property type="evidence" value="ECO:0007669"/>
    <property type="project" value="UniProtKB-SubCell"/>
</dbReference>
<evidence type="ECO:0000256" key="5">
    <source>
        <dbReference type="ARBA" id="ARBA00022692"/>
    </source>
</evidence>
<keyword evidence="2" id="KW-1003">Cell membrane</keyword>
<dbReference type="GO" id="GO:0010041">
    <property type="term" value="P:response to iron(III) ion"/>
    <property type="evidence" value="ECO:0007669"/>
    <property type="project" value="TreeGrafter"/>
</dbReference>
<dbReference type="InterPro" id="IPR050297">
    <property type="entry name" value="LipidA_mod_glycosyltrf_83"/>
</dbReference>
<keyword evidence="3" id="KW-0328">Glycosyltransferase</keyword>
<evidence type="ECO:0000259" key="9">
    <source>
        <dbReference type="Pfam" id="PF13231"/>
    </source>
</evidence>
<evidence type="ECO:0000256" key="6">
    <source>
        <dbReference type="ARBA" id="ARBA00022989"/>
    </source>
</evidence>
<evidence type="ECO:0000256" key="7">
    <source>
        <dbReference type="ARBA" id="ARBA00023136"/>
    </source>
</evidence>
<protein>
    <submittedName>
        <fullName evidence="10">Glycosyltransferase family 39 protein</fullName>
    </submittedName>
</protein>
<dbReference type="InterPro" id="IPR038731">
    <property type="entry name" value="RgtA/B/C-like"/>
</dbReference>
<sequence length="566" mass="63068">MDTPRRDTLLFFLAALVLLAAGYGLREPWPADEPRFVLVARQMVESGDFLFPHRGGELYPDKPPFYFWLLALSYGLIGSWRWSFLLPSLLSALGTLVLVRDLAARLWTPRAGLWAALAVLTALQFTYQAKRAQIDPSLVFLTTLALYGLCRHLLLGPHWRWYWAGCAAAGLGVITKGVGFLPLLLLLPFGWMARSGWQGLARSGPGYGWHWVAGAAAFLLPIALWLGPVLAIALAGGRPDHAEYLHNLLFTQTATRYTDAWHHHEPWWYFGQVIALFWLPFSLALPWLARPWRQAWRERDARVWLPLAWVLLVLLFFSASPGKRDMYILPALPALALAAAPYLQDVLERAGFRRALLVLTTLLAASLAAIGLLALLGEPGFERRFELARGLAGEARWLWWMLAGAGGIGLLAAAWLRVRRAHWAMAALLWSLWLGYGFVVHPVLDGENSSRDVMRQARALAGPATVLGLVDWKEQNLLQAIGPVAEFGFRAPPALQLQRAQAWLAQDPARRRLLVQRSEALACIAYETAPDAREVGRANRRSWWLLGPEALAACPPADRSAPVRVD</sequence>
<feature type="transmembrane region" description="Helical" evidence="8">
    <location>
        <begin position="326"/>
        <end position="343"/>
    </location>
</feature>
<dbReference type="PANTHER" id="PTHR33908:SF3">
    <property type="entry name" value="UNDECAPRENYL PHOSPHATE-ALPHA-4-AMINO-4-DEOXY-L-ARABINOSE ARABINOSYL TRANSFERASE"/>
    <property type="match status" value="1"/>
</dbReference>
<keyword evidence="5 8" id="KW-0812">Transmembrane</keyword>
<evidence type="ECO:0000256" key="2">
    <source>
        <dbReference type="ARBA" id="ARBA00022475"/>
    </source>
</evidence>
<dbReference type="GO" id="GO:0016763">
    <property type="term" value="F:pentosyltransferase activity"/>
    <property type="evidence" value="ECO:0007669"/>
    <property type="project" value="TreeGrafter"/>
</dbReference>
<keyword evidence="11" id="KW-1185">Reference proteome</keyword>
<evidence type="ECO:0000256" key="4">
    <source>
        <dbReference type="ARBA" id="ARBA00022679"/>
    </source>
</evidence>
<keyword evidence="7 8" id="KW-0472">Membrane</keyword>
<feature type="domain" description="Glycosyltransferase RgtA/B/C/D-like" evidence="9">
    <location>
        <begin position="61"/>
        <end position="212"/>
    </location>
</feature>
<feature type="transmembrane region" description="Helical" evidence="8">
    <location>
        <begin position="397"/>
        <end position="416"/>
    </location>
</feature>
<reference evidence="10 11" key="2">
    <citation type="submission" date="2019-09" db="EMBL/GenBank/DDBJ databases">
        <authorList>
            <person name="Mazur A."/>
        </authorList>
    </citation>
    <scope>NUCLEOTIDE SEQUENCE [LARGE SCALE GENOMIC DNA]</scope>
    <source>
        <strain evidence="10 11">3729k</strain>
    </source>
</reference>
<organism evidence="10 11">
    <name type="scientific">Arenimonas fontis</name>
    <dbReference type="NCBI Taxonomy" id="2608255"/>
    <lineage>
        <taxon>Bacteria</taxon>
        <taxon>Pseudomonadati</taxon>
        <taxon>Pseudomonadota</taxon>
        <taxon>Gammaproteobacteria</taxon>
        <taxon>Lysobacterales</taxon>
        <taxon>Lysobacteraceae</taxon>
        <taxon>Arenimonas</taxon>
    </lineage>
</organism>
<dbReference type="RefSeq" id="WP_149860689.1">
    <property type="nucleotide sequence ID" value="NZ_VUOD01000005.1"/>
</dbReference>
<dbReference type="PANTHER" id="PTHR33908">
    <property type="entry name" value="MANNOSYLTRANSFERASE YKCB-RELATED"/>
    <property type="match status" value="1"/>
</dbReference>
<dbReference type="EMBL" id="VUOD01000005">
    <property type="protein sequence ID" value="KAA2284630.1"/>
    <property type="molecule type" value="Genomic_DNA"/>
</dbReference>
<evidence type="ECO:0000256" key="1">
    <source>
        <dbReference type="ARBA" id="ARBA00004651"/>
    </source>
</evidence>
<accession>A0A5B2ZBH5</accession>
<evidence type="ECO:0000313" key="10">
    <source>
        <dbReference type="EMBL" id="KAA2284630.1"/>
    </source>
</evidence>
<feature type="transmembrane region" description="Helical" evidence="8">
    <location>
        <begin position="355"/>
        <end position="377"/>
    </location>
</feature>